<accession>A0A7C5H8P0</accession>
<gene>
    <name evidence="2" type="ORF">ENL07_05685</name>
</gene>
<comment type="caution">
    <text evidence="2">The sequence shown here is derived from an EMBL/GenBank/DDBJ whole genome shotgun (WGS) entry which is preliminary data.</text>
</comment>
<name>A0A7C5H8P0_9CHLB</name>
<dbReference type="EMBL" id="DRSQ01000119">
    <property type="protein sequence ID" value="HHE32118.1"/>
    <property type="molecule type" value="Genomic_DNA"/>
</dbReference>
<feature type="transmembrane region" description="Helical" evidence="1">
    <location>
        <begin position="255"/>
        <end position="274"/>
    </location>
</feature>
<dbReference type="Proteomes" id="UP000886058">
    <property type="component" value="Unassembled WGS sequence"/>
</dbReference>
<keyword evidence="1" id="KW-0812">Transmembrane</keyword>
<feature type="transmembrane region" description="Helical" evidence="1">
    <location>
        <begin position="130"/>
        <end position="150"/>
    </location>
</feature>
<evidence type="ECO:0000256" key="1">
    <source>
        <dbReference type="SAM" id="Phobius"/>
    </source>
</evidence>
<feature type="transmembrane region" description="Helical" evidence="1">
    <location>
        <begin position="206"/>
        <end position="225"/>
    </location>
</feature>
<feature type="transmembrane region" description="Helical" evidence="1">
    <location>
        <begin position="65"/>
        <end position="87"/>
    </location>
</feature>
<dbReference type="AlphaFoldDB" id="A0A7C5H8P0"/>
<sequence>MTAISRKLVALYDFLEHLWEHKRTERLIARLLITVFLTSLILIELSRQGLLPDQLAALLPHSHFYAINVALSMLLGLEVFGLVFSLASSVSVSVGKQFEILSLILLRHSFKELVHFSEPLHWDSSTETVLHMLSNAGGGLAIFLLLGVYYKMQKHRAITCDIEAATHFIASKKVISLLLLVLFSFIGFIDGVRYLSGTSLENFFSLFYTILLFSDVLIVLISLRYSSDYPIVFRNSGFAFATVLIRLALTAPAYFNVVIGIGAVVFAIGITYAYNRFEKPELSNSPCE</sequence>
<keyword evidence="1" id="KW-0472">Membrane</keyword>
<protein>
    <submittedName>
        <fullName evidence="2">Uncharacterized protein</fullName>
    </submittedName>
</protein>
<organism evidence="2">
    <name type="scientific">Chlorobaculum parvum</name>
    <dbReference type="NCBI Taxonomy" id="274539"/>
    <lineage>
        <taxon>Bacteria</taxon>
        <taxon>Pseudomonadati</taxon>
        <taxon>Chlorobiota</taxon>
        <taxon>Chlorobiia</taxon>
        <taxon>Chlorobiales</taxon>
        <taxon>Chlorobiaceae</taxon>
        <taxon>Chlorobaculum</taxon>
    </lineage>
</organism>
<keyword evidence="1" id="KW-1133">Transmembrane helix</keyword>
<feature type="transmembrane region" description="Helical" evidence="1">
    <location>
        <begin position="174"/>
        <end position="194"/>
    </location>
</feature>
<proteinExistence type="predicted"/>
<reference evidence="2" key="1">
    <citation type="journal article" date="2020" name="mSystems">
        <title>Genome- and Community-Level Interaction Insights into Carbon Utilization and Element Cycling Functions of Hydrothermarchaeota in Hydrothermal Sediment.</title>
        <authorList>
            <person name="Zhou Z."/>
            <person name="Liu Y."/>
            <person name="Xu W."/>
            <person name="Pan J."/>
            <person name="Luo Z.H."/>
            <person name="Li M."/>
        </authorList>
    </citation>
    <scope>NUCLEOTIDE SEQUENCE [LARGE SCALE GENOMIC DNA]</scope>
    <source>
        <strain evidence="2">HyVt-633</strain>
    </source>
</reference>
<feature type="transmembrane region" description="Helical" evidence="1">
    <location>
        <begin position="232"/>
        <end position="249"/>
    </location>
</feature>
<evidence type="ECO:0000313" key="2">
    <source>
        <dbReference type="EMBL" id="HHE32118.1"/>
    </source>
</evidence>